<comment type="caution">
    <text evidence="2">The sequence shown here is derived from an EMBL/GenBank/DDBJ whole genome shotgun (WGS) entry which is preliminary data.</text>
</comment>
<dbReference type="Proteomes" id="UP000499080">
    <property type="component" value="Unassembled WGS sequence"/>
</dbReference>
<protein>
    <submittedName>
        <fullName evidence="2">Uncharacterized protein</fullName>
    </submittedName>
</protein>
<name>A0A4Y2JRE2_ARAVE</name>
<proteinExistence type="predicted"/>
<evidence type="ECO:0000313" key="3">
    <source>
        <dbReference type="Proteomes" id="UP000499080"/>
    </source>
</evidence>
<dbReference type="AlphaFoldDB" id="A0A4Y2JRE2"/>
<sequence length="152" mass="17237">MSDNDKTIIYFSTPTSDKSVQSNSTETTPLNKQSLNQVSEQGVEEDLTTDLEERVECIETLNARERQALYNTLKDSPEDLREWEQLFSIPLEPSSVTPASKRPSLSPSPQQIFSINLEKENLNKSIHLLREMIHSRDPITIVPAPLRAKAEE</sequence>
<gene>
    <name evidence="2" type="ORF">AVEN_9205_1</name>
</gene>
<keyword evidence="3" id="KW-1185">Reference proteome</keyword>
<evidence type="ECO:0000313" key="2">
    <source>
        <dbReference type="EMBL" id="GBM92365.1"/>
    </source>
</evidence>
<dbReference type="EMBL" id="BGPR01003782">
    <property type="protein sequence ID" value="GBM92365.1"/>
    <property type="molecule type" value="Genomic_DNA"/>
</dbReference>
<feature type="region of interest" description="Disordered" evidence="1">
    <location>
        <begin position="1"/>
        <end position="48"/>
    </location>
</feature>
<feature type="compositionally biased region" description="Polar residues" evidence="1">
    <location>
        <begin position="10"/>
        <end position="40"/>
    </location>
</feature>
<organism evidence="2 3">
    <name type="scientific">Araneus ventricosus</name>
    <name type="common">Orbweaver spider</name>
    <name type="synonym">Epeira ventricosa</name>
    <dbReference type="NCBI Taxonomy" id="182803"/>
    <lineage>
        <taxon>Eukaryota</taxon>
        <taxon>Metazoa</taxon>
        <taxon>Ecdysozoa</taxon>
        <taxon>Arthropoda</taxon>
        <taxon>Chelicerata</taxon>
        <taxon>Arachnida</taxon>
        <taxon>Araneae</taxon>
        <taxon>Araneomorphae</taxon>
        <taxon>Entelegynae</taxon>
        <taxon>Araneoidea</taxon>
        <taxon>Araneidae</taxon>
        <taxon>Araneus</taxon>
    </lineage>
</organism>
<evidence type="ECO:0000256" key="1">
    <source>
        <dbReference type="SAM" id="MobiDB-lite"/>
    </source>
</evidence>
<reference evidence="2 3" key="1">
    <citation type="journal article" date="2019" name="Sci. Rep.">
        <title>Orb-weaving spider Araneus ventricosus genome elucidates the spidroin gene catalogue.</title>
        <authorList>
            <person name="Kono N."/>
            <person name="Nakamura H."/>
            <person name="Ohtoshi R."/>
            <person name="Moran D.A.P."/>
            <person name="Shinohara A."/>
            <person name="Yoshida Y."/>
            <person name="Fujiwara M."/>
            <person name="Mori M."/>
            <person name="Tomita M."/>
            <person name="Arakawa K."/>
        </authorList>
    </citation>
    <scope>NUCLEOTIDE SEQUENCE [LARGE SCALE GENOMIC DNA]</scope>
</reference>
<accession>A0A4Y2JRE2</accession>